<name>A0A2M7SDW8_9BACT</name>
<sequence>MKAIVPQEEVIERKIFLIRGHRVMLDKDLAGLYRVTTGNLNKAVSRNIERFPEGFMFHLTKKEFRNLIFQNGISSWGGTRKMPYVFTEQGVAMLSSVLKSKRAIQVNIAIIQVFVKLRQILSTHVKLAYKLKELERKIEKHDEEITTIFEAIRRMIAAEEKPKEKIGFKVD</sequence>
<proteinExistence type="predicted"/>
<accession>A0A2M7SDW8</accession>
<dbReference type="Proteomes" id="UP000229307">
    <property type="component" value="Unassembled WGS sequence"/>
</dbReference>
<reference evidence="4" key="1">
    <citation type="submission" date="2017-09" db="EMBL/GenBank/DDBJ databases">
        <title>Depth-based differentiation of microbial function through sediment-hosted aquifers and enrichment of novel symbionts in the deep terrestrial subsurface.</title>
        <authorList>
            <person name="Probst A.J."/>
            <person name="Ladd B."/>
            <person name="Jarett J.K."/>
            <person name="Geller-Mcgrath D.E."/>
            <person name="Sieber C.M.K."/>
            <person name="Emerson J.B."/>
            <person name="Anantharaman K."/>
            <person name="Thomas B.C."/>
            <person name="Malmstrom R."/>
            <person name="Stieglmeier M."/>
            <person name="Klingl A."/>
            <person name="Woyke T."/>
            <person name="Ryan C.M."/>
            <person name="Banfield J.F."/>
        </authorList>
    </citation>
    <scope>NUCLEOTIDE SEQUENCE [LARGE SCALE GENOMIC DNA]</scope>
</reference>
<evidence type="ECO:0000313" key="3">
    <source>
        <dbReference type="EMBL" id="PIZ17493.1"/>
    </source>
</evidence>
<comment type="caution">
    <text evidence="3">The sequence shown here is derived from an EMBL/GenBank/DDBJ whole genome shotgun (WGS) entry which is preliminary data.</text>
</comment>
<evidence type="ECO:0000313" key="4">
    <source>
        <dbReference type="Proteomes" id="UP000229307"/>
    </source>
</evidence>
<feature type="coiled-coil region" evidence="1">
    <location>
        <begin position="124"/>
        <end position="151"/>
    </location>
</feature>
<keyword evidence="3" id="KW-0238">DNA-binding</keyword>
<dbReference type="AlphaFoldDB" id="A0A2M7SDW8"/>
<protein>
    <submittedName>
        <fullName evidence="3">DNA-binding protein</fullName>
    </submittedName>
</protein>
<dbReference type="Pfam" id="PF10543">
    <property type="entry name" value="ORF6N"/>
    <property type="match status" value="1"/>
</dbReference>
<dbReference type="GO" id="GO:0003677">
    <property type="term" value="F:DNA binding"/>
    <property type="evidence" value="ECO:0007669"/>
    <property type="project" value="UniProtKB-KW"/>
</dbReference>
<organism evidence="3 4">
    <name type="scientific">Candidatus Desantisbacteria bacterium CG_4_10_14_0_8_um_filter_48_22</name>
    <dbReference type="NCBI Taxonomy" id="1974543"/>
    <lineage>
        <taxon>Bacteria</taxon>
        <taxon>Candidatus Desantisiibacteriota</taxon>
    </lineage>
</organism>
<evidence type="ECO:0000256" key="1">
    <source>
        <dbReference type="SAM" id="Coils"/>
    </source>
</evidence>
<feature type="domain" description="KilA-N DNA-binding" evidence="2">
    <location>
        <begin position="14"/>
        <end position="97"/>
    </location>
</feature>
<evidence type="ECO:0000259" key="2">
    <source>
        <dbReference type="Pfam" id="PF10543"/>
    </source>
</evidence>
<keyword evidence="1" id="KW-0175">Coiled coil</keyword>
<dbReference type="EMBL" id="PFMR01000111">
    <property type="protein sequence ID" value="PIZ17493.1"/>
    <property type="molecule type" value="Genomic_DNA"/>
</dbReference>
<dbReference type="InterPro" id="IPR018873">
    <property type="entry name" value="KilA-N_DNA-bd_domain"/>
</dbReference>
<gene>
    <name evidence="3" type="ORF">COY52_04305</name>
</gene>